<dbReference type="Gene3D" id="2.130.10.10">
    <property type="entry name" value="YVTN repeat-like/Quinoprotein amine dehydrogenase"/>
    <property type="match status" value="1"/>
</dbReference>
<organism evidence="5 6">
    <name type="scientific">Gonium pectorale</name>
    <name type="common">Green alga</name>
    <dbReference type="NCBI Taxonomy" id="33097"/>
    <lineage>
        <taxon>Eukaryota</taxon>
        <taxon>Viridiplantae</taxon>
        <taxon>Chlorophyta</taxon>
        <taxon>core chlorophytes</taxon>
        <taxon>Chlorophyceae</taxon>
        <taxon>CS clade</taxon>
        <taxon>Chlamydomonadales</taxon>
        <taxon>Volvocaceae</taxon>
        <taxon>Gonium</taxon>
    </lineage>
</organism>
<dbReference type="Proteomes" id="UP000075714">
    <property type="component" value="Unassembled WGS sequence"/>
</dbReference>
<dbReference type="GO" id="GO:1990841">
    <property type="term" value="F:promoter-specific chromatin binding"/>
    <property type="evidence" value="ECO:0007669"/>
    <property type="project" value="TreeGrafter"/>
</dbReference>
<dbReference type="PANTHER" id="PTHR22838:SF4">
    <property type="entry name" value="WD REPEAT-CONTAINING PROTEIN 13"/>
    <property type="match status" value="1"/>
</dbReference>
<proteinExistence type="predicted"/>
<dbReference type="InterPro" id="IPR051350">
    <property type="entry name" value="WD_repeat-ST_regulator"/>
</dbReference>
<name>A0A150G7N8_GONPE</name>
<dbReference type="InterPro" id="IPR001680">
    <property type="entry name" value="WD40_rpt"/>
</dbReference>
<dbReference type="SMART" id="SM00320">
    <property type="entry name" value="WD40"/>
    <property type="match status" value="3"/>
</dbReference>
<evidence type="ECO:0000256" key="1">
    <source>
        <dbReference type="ARBA" id="ARBA00022574"/>
    </source>
</evidence>
<evidence type="ECO:0000256" key="4">
    <source>
        <dbReference type="SAM" id="MobiDB-lite"/>
    </source>
</evidence>
<dbReference type="AlphaFoldDB" id="A0A150G7N8"/>
<dbReference type="PROSITE" id="PS00678">
    <property type="entry name" value="WD_REPEATS_1"/>
    <property type="match status" value="1"/>
</dbReference>
<dbReference type="SUPFAM" id="SSF50978">
    <property type="entry name" value="WD40 repeat-like"/>
    <property type="match status" value="1"/>
</dbReference>
<feature type="compositionally biased region" description="Low complexity" evidence="4">
    <location>
        <begin position="371"/>
        <end position="386"/>
    </location>
</feature>
<feature type="repeat" description="WD" evidence="3">
    <location>
        <begin position="139"/>
        <end position="180"/>
    </location>
</feature>
<dbReference type="PROSITE" id="PS50082">
    <property type="entry name" value="WD_REPEATS_2"/>
    <property type="match status" value="1"/>
</dbReference>
<protein>
    <submittedName>
        <fullName evidence="5">Uncharacterized protein</fullName>
    </submittedName>
</protein>
<comment type="caution">
    <text evidence="5">The sequence shown here is derived from an EMBL/GenBank/DDBJ whole genome shotgun (WGS) entry which is preliminary data.</text>
</comment>
<evidence type="ECO:0000313" key="5">
    <source>
        <dbReference type="EMBL" id="KXZ45854.1"/>
    </source>
</evidence>
<dbReference type="InterPro" id="IPR019775">
    <property type="entry name" value="WD40_repeat_CS"/>
</dbReference>
<dbReference type="PROSITE" id="PS50294">
    <property type="entry name" value="WD_REPEATS_REGION"/>
    <property type="match status" value="1"/>
</dbReference>
<dbReference type="InterPro" id="IPR036322">
    <property type="entry name" value="WD40_repeat_dom_sf"/>
</dbReference>
<keyword evidence="1 3" id="KW-0853">WD repeat</keyword>
<accession>A0A150G7N8</accession>
<dbReference type="GO" id="GO:0005634">
    <property type="term" value="C:nucleus"/>
    <property type="evidence" value="ECO:0007669"/>
    <property type="project" value="TreeGrafter"/>
</dbReference>
<dbReference type="PANTHER" id="PTHR22838">
    <property type="entry name" value="WD REPEAT PROTEIN 26-RELATED"/>
    <property type="match status" value="1"/>
</dbReference>
<evidence type="ECO:0000313" key="6">
    <source>
        <dbReference type="Proteomes" id="UP000075714"/>
    </source>
</evidence>
<dbReference type="InterPro" id="IPR015943">
    <property type="entry name" value="WD40/YVTN_repeat-like_dom_sf"/>
</dbReference>
<evidence type="ECO:0000256" key="2">
    <source>
        <dbReference type="ARBA" id="ARBA00022737"/>
    </source>
</evidence>
<dbReference type="EMBL" id="LSYV01000051">
    <property type="protein sequence ID" value="KXZ45854.1"/>
    <property type="molecule type" value="Genomic_DNA"/>
</dbReference>
<keyword evidence="6" id="KW-1185">Reference proteome</keyword>
<reference evidence="6" key="1">
    <citation type="journal article" date="2016" name="Nat. Commun.">
        <title>The Gonium pectorale genome demonstrates co-option of cell cycle regulation during the evolution of multicellularity.</title>
        <authorList>
            <person name="Hanschen E.R."/>
            <person name="Marriage T.N."/>
            <person name="Ferris P.J."/>
            <person name="Hamaji T."/>
            <person name="Toyoda A."/>
            <person name="Fujiyama A."/>
            <person name="Neme R."/>
            <person name="Noguchi H."/>
            <person name="Minakuchi Y."/>
            <person name="Suzuki M."/>
            <person name="Kawai-Toyooka H."/>
            <person name="Smith D.R."/>
            <person name="Sparks H."/>
            <person name="Anderson J."/>
            <person name="Bakaric R."/>
            <person name="Luria V."/>
            <person name="Karger A."/>
            <person name="Kirschner M.W."/>
            <person name="Durand P.M."/>
            <person name="Michod R.E."/>
            <person name="Nozaki H."/>
            <person name="Olson B.J."/>
        </authorList>
    </citation>
    <scope>NUCLEOTIDE SEQUENCE [LARGE SCALE GENOMIC DNA]</scope>
    <source>
        <strain evidence="6">NIES-2863</strain>
    </source>
</reference>
<dbReference type="OrthoDB" id="1932312at2759"/>
<gene>
    <name evidence="5" type="ORF">GPECTOR_50g648</name>
</gene>
<keyword evidence="2" id="KW-0677">Repeat</keyword>
<sequence>MTSSQTPDWAAQCRTVLLSRSQISCVARELWSCSGGTYPAYRECIVARKQQAAAATAAALREASSFGGRDGGLQSLPATVKYSFEGVKHVLAEASAAVTSLSFASLRNDLLAYGCADGELWLVGLPASAHTQPTCAKARRMHVQAVVSLDWAYDNSQLLSVGHDGSLCVWEVAPTEGALTCIRSISVHTTAFLCGRFHRVNPSLAMIGTSSGTLEVYNCSTGMVHSRYQVSASGTGLQVTALDSSNHHVFLGDSSGTLHMYACEMHERQLSRLRPAGRLRLAAPGGGAASAPVTALQYVPFCRATDTPVLMAALQDGSLCIVRANEPSICPLSVINDVPLITYGSDDTSVYIVDVTARSFSTGGPRGGAGSAAAGAASGPSSSSDGGRVELR</sequence>
<feature type="region of interest" description="Disordered" evidence="4">
    <location>
        <begin position="362"/>
        <end position="392"/>
    </location>
</feature>
<evidence type="ECO:0000256" key="3">
    <source>
        <dbReference type="PROSITE-ProRule" id="PRU00221"/>
    </source>
</evidence>